<dbReference type="SMART" id="SM00382">
    <property type="entry name" value="AAA"/>
    <property type="match status" value="1"/>
</dbReference>
<dbReference type="CDD" id="cd03215">
    <property type="entry name" value="ABC_Carb_Monos_II"/>
    <property type="match status" value="1"/>
</dbReference>
<dbReference type="Pfam" id="PF00005">
    <property type="entry name" value="ABC_tran"/>
    <property type="match status" value="2"/>
</dbReference>
<evidence type="ECO:0000313" key="6">
    <source>
        <dbReference type="EMBL" id="KXB02431.1"/>
    </source>
</evidence>
<dbReference type="InterPro" id="IPR050107">
    <property type="entry name" value="ABC_carbohydrate_import_ATPase"/>
</dbReference>
<evidence type="ECO:0000259" key="5">
    <source>
        <dbReference type="PROSITE" id="PS50893"/>
    </source>
</evidence>
<dbReference type="SUPFAM" id="SSF52540">
    <property type="entry name" value="P-loop containing nucleoside triphosphate hydrolases"/>
    <property type="match status" value="2"/>
</dbReference>
<organism evidence="6 7">
    <name type="scientific">candidate division MSBL1 archaeon SCGC-AAA261F17</name>
    <dbReference type="NCBI Taxonomy" id="1698274"/>
    <lineage>
        <taxon>Archaea</taxon>
        <taxon>Methanobacteriati</taxon>
        <taxon>Methanobacteriota</taxon>
        <taxon>candidate division MSBL1</taxon>
    </lineage>
</organism>
<dbReference type="Proteomes" id="UP000070035">
    <property type="component" value="Unassembled WGS sequence"/>
</dbReference>
<keyword evidence="4" id="KW-0067">ATP-binding</keyword>
<dbReference type="PANTHER" id="PTHR43790:SF9">
    <property type="entry name" value="GALACTOFURANOSE TRANSPORTER ATP-BINDING PROTEIN YTFR"/>
    <property type="match status" value="1"/>
</dbReference>
<dbReference type="InterPro" id="IPR017871">
    <property type="entry name" value="ABC_transporter-like_CS"/>
</dbReference>
<dbReference type="EMBL" id="LHXY01000003">
    <property type="protein sequence ID" value="KXB02431.1"/>
    <property type="molecule type" value="Genomic_DNA"/>
</dbReference>
<dbReference type="GO" id="GO:0005524">
    <property type="term" value="F:ATP binding"/>
    <property type="evidence" value="ECO:0007669"/>
    <property type="project" value="UniProtKB-KW"/>
</dbReference>
<comment type="caution">
    <text evidence="6">The sequence shown here is derived from an EMBL/GenBank/DDBJ whole genome shotgun (WGS) entry which is preliminary data.</text>
</comment>
<protein>
    <recommendedName>
        <fullName evidence="5">ABC transporter domain-containing protein</fullName>
    </recommendedName>
</protein>
<dbReference type="AlphaFoldDB" id="A0A133V7L5"/>
<keyword evidence="2" id="KW-0677">Repeat</keyword>
<evidence type="ECO:0000256" key="1">
    <source>
        <dbReference type="ARBA" id="ARBA00022448"/>
    </source>
</evidence>
<evidence type="ECO:0000256" key="3">
    <source>
        <dbReference type="ARBA" id="ARBA00022741"/>
    </source>
</evidence>
<dbReference type="InterPro" id="IPR003439">
    <property type="entry name" value="ABC_transporter-like_ATP-bd"/>
</dbReference>
<keyword evidence="7" id="KW-1185">Reference proteome</keyword>
<proteinExistence type="predicted"/>
<feature type="domain" description="ABC transporter" evidence="5">
    <location>
        <begin position="1"/>
        <end position="232"/>
    </location>
</feature>
<keyword evidence="3" id="KW-0547">Nucleotide-binding</keyword>
<reference evidence="6 7" key="1">
    <citation type="journal article" date="2016" name="Sci. Rep.">
        <title>Metabolic traits of an uncultured archaeal lineage -MSBL1- from brine pools of the Red Sea.</title>
        <authorList>
            <person name="Mwirichia R."/>
            <person name="Alam I."/>
            <person name="Rashid M."/>
            <person name="Vinu M."/>
            <person name="Ba-Alawi W."/>
            <person name="Anthony Kamau A."/>
            <person name="Kamanda Ngugi D."/>
            <person name="Goker M."/>
            <person name="Klenk H.P."/>
            <person name="Bajic V."/>
            <person name="Stingl U."/>
        </authorList>
    </citation>
    <scope>NUCLEOTIDE SEQUENCE [LARGE SCALE GENOMIC DNA]</scope>
    <source>
        <strain evidence="6">SCGC-AAA261F17</strain>
    </source>
</reference>
<accession>A0A133V7L5</accession>
<dbReference type="InterPro" id="IPR027417">
    <property type="entry name" value="P-loop_NTPase"/>
</dbReference>
<dbReference type="GO" id="GO:0016887">
    <property type="term" value="F:ATP hydrolysis activity"/>
    <property type="evidence" value="ECO:0007669"/>
    <property type="project" value="InterPro"/>
</dbReference>
<name>A0A133V7L5_9EURY</name>
<feature type="domain" description="ABC transporter" evidence="5">
    <location>
        <begin position="249"/>
        <end position="493"/>
    </location>
</feature>
<gene>
    <name evidence="6" type="ORF">AKJ44_00470</name>
</gene>
<dbReference type="Gene3D" id="3.40.50.300">
    <property type="entry name" value="P-loop containing nucleotide triphosphate hydrolases"/>
    <property type="match status" value="2"/>
</dbReference>
<evidence type="ECO:0000313" key="7">
    <source>
        <dbReference type="Proteomes" id="UP000070035"/>
    </source>
</evidence>
<evidence type="ECO:0000256" key="2">
    <source>
        <dbReference type="ARBA" id="ARBA00022737"/>
    </source>
</evidence>
<sequence>MKRITKEFPGVIANDHIDFDVKAGEIHALLGENGAGKTTLMNILYGLYQADEGEIYIAGKRVEIRSPRDALRHGIGMVHQLFRQVHRHSVVENVALSASTKQILPVEEIMEDFQKLAEKFAWKIDLNAKIWQLSAAERQRLEILKVIFQGVKILILDEPTSVLTPQGKEELFVHLKRMKEEGYAIIYITHKLDEVLEISDRVTVLRKGKKVKTLSTAKTTKKALARRMVGREVLFRLEKEPLERGDVVLEAENLIIRGDRGETAADGVSFKIYENEILGLAGVGGSGQRELIEALAGLRKVEDGSFKVFGENLTNASPREIIERGISYIPEDRDERGLIPSMSVKENLMLKDYWKRPYCKKFLLNMDYIRQDIEEKVSKYNVVTPNIETPAELLSGGNLQRLMLARETSGAPNLLIAAYPTHGLDVGSVEDIRKLLLEQRKEGSAIFLISEDLDEIMMLSDRTAVIYEGRLMGIVDVDEVSKEDLGLMMTGTPKEEVL</sequence>
<evidence type="ECO:0000256" key="4">
    <source>
        <dbReference type="ARBA" id="ARBA00022840"/>
    </source>
</evidence>
<dbReference type="CDD" id="cd03216">
    <property type="entry name" value="ABC_Carb_Monos_I"/>
    <property type="match status" value="1"/>
</dbReference>
<dbReference type="PROSITE" id="PS50893">
    <property type="entry name" value="ABC_TRANSPORTER_2"/>
    <property type="match status" value="2"/>
</dbReference>
<dbReference type="PANTHER" id="PTHR43790">
    <property type="entry name" value="CARBOHYDRATE TRANSPORT ATP-BINDING PROTEIN MG119-RELATED"/>
    <property type="match status" value="1"/>
</dbReference>
<dbReference type="PROSITE" id="PS00211">
    <property type="entry name" value="ABC_TRANSPORTER_1"/>
    <property type="match status" value="1"/>
</dbReference>
<keyword evidence="1" id="KW-0813">Transport</keyword>
<dbReference type="InterPro" id="IPR003593">
    <property type="entry name" value="AAA+_ATPase"/>
</dbReference>